<protein>
    <submittedName>
        <fullName evidence="2 4">Uncharacterized protein</fullName>
    </submittedName>
</protein>
<evidence type="ECO:0000313" key="2">
    <source>
        <dbReference type="EMBL" id="VDP81862.1"/>
    </source>
</evidence>
<keyword evidence="1" id="KW-0812">Transmembrane</keyword>
<keyword evidence="1" id="KW-0472">Membrane</keyword>
<keyword evidence="1" id="KW-1133">Transmembrane helix</keyword>
<name>A0A183L777_9TREM</name>
<reference evidence="4" key="1">
    <citation type="submission" date="2016-06" db="UniProtKB">
        <authorList>
            <consortium name="WormBaseParasite"/>
        </authorList>
    </citation>
    <scope>IDENTIFICATION</scope>
</reference>
<reference evidence="2 3" key="2">
    <citation type="submission" date="2018-11" db="EMBL/GenBank/DDBJ databases">
        <authorList>
            <consortium name="Pathogen Informatics"/>
        </authorList>
    </citation>
    <scope>NUCLEOTIDE SEQUENCE [LARGE SCALE GENOMIC DNA]</scope>
    <source>
        <strain evidence="2">Dakar</strain>
        <strain evidence="3">Dakar, Senegal</strain>
    </source>
</reference>
<evidence type="ECO:0000313" key="4">
    <source>
        <dbReference type="WBParaSite" id="SCUD_0002320001-mRNA-1"/>
    </source>
</evidence>
<dbReference type="WBParaSite" id="SCUD_0002320001-mRNA-1">
    <property type="protein sequence ID" value="SCUD_0002320001-mRNA-1"/>
    <property type="gene ID" value="SCUD_0002320001"/>
</dbReference>
<organism evidence="4">
    <name type="scientific">Schistosoma curassoni</name>
    <dbReference type="NCBI Taxonomy" id="6186"/>
    <lineage>
        <taxon>Eukaryota</taxon>
        <taxon>Metazoa</taxon>
        <taxon>Spiralia</taxon>
        <taxon>Lophotrochozoa</taxon>
        <taxon>Platyhelminthes</taxon>
        <taxon>Trematoda</taxon>
        <taxon>Digenea</taxon>
        <taxon>Strigeidida</taxon>
        <taxon>Schistosomatoidea</taxon>
        <taxon>Schistosomatidae</taxon>
        <taxon>Schistosoma</taxon>
    </lineage>
</organism>
<evidence type="ECO:0000256" key="1">
    <source>
        <dbReference type="SAM" id="Phobius"/>
    </source>
</evidence>
<dbReference type="EMBL" id="UZAK01052717">
    <property type="protein sequence ID" value="VDP81862.1"/>
    <property type="molecule type" value="Genomic_DNA"/>
</dbReference>
<dbReference type="AlphaFoldDB" id="A0A183L777"/>
<keyword evidence="3" id="KW-1185">Reference proteome</keyword>
<accession>A0A183L777</accession>
<dbReference type="Proteomes" id="UP000279833">
    <property type="component" value="Unassembled WGS sequence"/>
</dbReference>
<gene>
    <name evidence="2" type="ORF">SCUD_LOCUS23197</name>
</gene>
<feature type="transmembrane region" description="Helical" evidence="1">
    <location>
        <begin position="46"/>
        <end position="64"/>
    </location>
</feature>
<sequence>MMSCFQNLSDALDDTFSATVQSEDELDYASATLVLGKFKLNIHQNAINIVTTHLFIYILVFLSFRSKFLVRNNVLKLAFIFLY</sequence>
<evidence type="ECO:0000313" key="3">
    <source>
        <dbReference type="Proteomes" id="UP000279833"/>
    </source>
</evidence>
<proteinExistence type="predicted"/>